<evidence type="ECO:0000313" key="4">
    <source>
        <dbReference type="EMBL" id="EEQ31375.1"/>
    </source>
</evidence>
<feature type="compositionally biased region" description="Polar residues" evidence="3">
    <location>
        <begin position="85"/>
        <end position="95"/>
    </location>
</feature>
<dbReference type="InterPro" id="IPR015943">
    <property type="entry name" value="WD40/YVTN_repeat-like_dom_sf"/>
</dbReference>
<dbReference type="GeneID" id="9224527"/>
<dbReference type="InterPro" id="IPR036322">
    <property type="entry name" value="WD40_repeat_dom_sf"/>
</dbReference>
<dbReference type="HOGENOM" id="CLU_005297_1_0_1"/>
<evidence type="ECO:0000256" key="3">
    <source>
        <dbReference type="SAM" id="MobiDB-lite"/>
    </source>
</evidence>
<dbReference type="Gene3D" id="2.130.10.10">
    <property type="entry name" value="YVTN repeat-like/Quinoprotein amine dehydrogenase"/>
    <property type="match status" value="1"/>
</dbReference>
<dbReference type="SMART" id="SM00320">
    <property type="entry name" value="WD40"/>
    <property type="match status" value="7"/>
</dbReference>
<sequence length="1070" mass="118388">MMGLRGSNRPTAARKCGKPAALASTDADSPLRFLSDSESDIERVNQKAGALLDSFLSFKERNDRTSTESDSRSSSVVPAKRPAASTETPAKSATNNKRDRITPRSPCLARPRSNESVSCSSPPPSFPVVEIVSRARQELAAAQAMERPYNRPGTKLKRVKRRIKKAFSTYTPTSPSQYTASRPSRRNRGPRRSSQGEEVERSASVCETPASSAPLSPALPFELPNWRQRICHRSPTLTVVKEPLRPTAEGGNERAPYRVWEERNDCETLWAKHANVTSKGVLLHADFCMSELAAVHYFLTGGEKPGVDVCLQDDIIHSCQILYHCDEVTNLVSRLAQLVNVYNALSGYSSNIADFLLSCRDGETARDIKSDTHLVNICNFLKNTFAVSALVLNNDIHAHLKALLQQVDERKLKALAQDMSQVSVLRHRSPEELLAFFTDAKDGRLSTSPSVLRAYPSQSDQHLLRYDIHSVSSHLRARELGYRSYRARSSIRQTLAKSASENWQHCKSWKGASSDVLVLGWSPDGTRFAAGAATYCHPNNMIYNRRNNLVVGDLSTNSLKELPDHQIPRALLDTSQSNDRSGTSESHLYTSISAVAWSNDGNRMYSSSYDRTVKIWDTTNHQDTKCITTLRHPGKVQVMALSRIDNCRLATGSDCDNSFWLWQVEQEHGLSLSTPLEIAIRHNKLMIPTSLAWGLNYYTKDLLAAGMSFTDRADKRGDPPTGGHLALWRIEESGTSLLSITPNSQNVFDISWHPTSVVFAAGIAACGRSKGLGSDIRSMVNIYDPLRSKRDIVSYDCPGLDINDVSFCPFNENFITAGCTDGTTYVWDFRNPNKILHKLQHGLPIRELDSQLTRAQADTGVQLAFWGDELTRFYTGSSDGCVKAWNIMNATEDVFVKDVANIGHEITSGALSPDKTSMVVGDTSGGIHVFSTSTPPDDDKGMQFEYAEDHRTNDLDSGVRAADELIESGQLVRHEQYGPGKGPNYNGPYAAWARPPDTPADQLSSTPLTLQVQVQQLDGLAVNHRPGLDEATRKHVNTQIQLAKFRNKRSSSSIPPSPLRNNRIAEEDST</sequence>
<dbReference type="GO" id="GO:0031929">
    <property type="term" value="P:TOR signaling"/>
    <property type="evidence" value="ECO:0007669"/>
    <property type="project" value="InterPro"/>
</dbReference>
<name>C5FP59_ARTOC</name>
<feature type="region of interest" description="Disordered" evidence="3">
    <location>
        <begin position="166"/>
        <end position="213"/>
    </location>
</feature>
<dbReference type="eggNOG" id="ENOG502RZG9">
    <property type="taxonomic scope" value="Eukaryota"/>
</dbReference>
<dbReference type="Proteomes" id="UP000002035">
    <property type="component" value="Unassembled WGS sequence"/>
</dbReference>
<proteinExistence type="inferred from homology"/>
<feature type="region of interest" description="Disordered" evidence="3">
    <location>
        <begin position="1"/>
        <end position="28"/>
    </location>
</feature>
<keyword evidence="2" id="KW-0853">WD repeat</keyword>
<organism evidence="4 5">
    <name type="scientific">Arthroderma otae (strain ATCC MYA-4605 / CBS 113480)</name>
    <name type="common">Microsporum canis</name>
    <dbReference type="NCBI Taxonomy" id="554155"/>
    <lineage>
        <taxon>Eukaryota</taxon>
        <taxon>Fungi</taxon>
        <taxon>Dikarya</taxon>
        <taxon>Ascomycota</taxon>
        <taxon>Pezizomycotina</taxon>
        <taxon>Eurotiomycetes</taxon>
        <taxon>Eurotiomycetidae</taxon>
        <taxon>Onygenales</taxon>
        <taxon>Arthrodermataceae</taxon>
        <taxon>Microsporum</taxon>
    </lineage>
</organism>
<dbReference type="STRING" id="554155.C5FP59"/>
<protein>
    <submittedName>
        <fullName evidence="4">WD repeat protein</fullName>
    </submittedName>
</protein>
<dbReference type="EMBL" id="DS995704">
    <property type="protein sequence ID" value="EEQ31375.1"/>
    <property type="molecule type" value="Genomic_DNA"/>
</dbReference>
<accession>C5FP59</accession>
<dbReference type="GO" id="GO:0032956">
    <property type="term" value="P:regulation of actin cytoskeleton organization"/>
    <property type="evidence" value="ECO:0007669"/>
    <property type="project" value="TreeGrafter"/>
</dbReference>
<feature type="repeat" description="WD" evidence="2">
    <location>
        <begin position="592"/>
        <end position="626"/>
    </location>
</feature>
<gene>
    <name evidence="4" type="ORF">MCYG_04194</name>
</gene>
<feature type="region of interest" description="Disordered" evidence="3">
    <location>
        <begin position="56"/>
        <end position="125"/>
    </location>
</feature>
<dbReference type="InterPro" id="IPR037588">
    <property type="entry name" value="MLST8"/>
</dbReference>
<comment type="similarity">
    <text evidence="1">Belongs to the WD repeat LST8 family.</text>
</comment>
<dbReference type="PANTHER" id="PTHR19842">
    <property type="entry name" value="G BETA-LIKE PROTEIN GBL"/>
    <property type="match status" value="1"/>
</dbReference>
<dbReference type="VEuPathDB" id="FungiDB:MCYG_04194"/>
<dbReference type="PROSITE" id="PS50294">
    <property type="entry name" value="WD_REPEATS_REGION"/>
    <property type="match status" value="1"/>
</dbReference>
<reference evidence="5" key="1">
    <citation type="journal article" date="2012" name="MBio">
        <title>Comparative genome analysis of Trichophyton rubrum and related dermatophytes reveals candidate genes involved in infection.</title>
        <authorList>
            <person name="Martinez D.A."/>
            <person name="Oliver B.G."/>
            <person name="Graeser Y."/>
            <person name="Goldberg J.M."/>
            <person name="Li W."/>
            <person name="Martinez-Rossi N.M."/>
            <person name="Monod M."/>
            <person name="Shelest E."/>
            <person name="Barton R.C."/>
            <person name="Birch E."/>
            <person name="Brakhage A.A."/>
            <person name="Chen Z."/>
            <person name="Gurr S.J."/>
            <person name="Heiman D."/>
            <person name="Heitman J."/>
            <person name="Kosti I."/>
            <person name="Rossi A."/>
            <person name="Saif S."/>
            <person name="Samalova M."/>
            <person name="Saunders C.W."/>
            <person name="Shea T."/>
            <person name="Summerbell R.C."/>
            <person name="Xu J."/>
            <person name="Young S."/>
            <person name="Zeng Q."/>
            <person name="Birren B.W."/>
            <person name="Cuomo C.A."/>
            <person name="White T.C."/>
        </authorList>
    </citation>
    <scope>NUCLEOTIDE SEQUENCE [LARGE SCALE GENOMIC DNA]</scope>
    <source>
        <strain evidence="5">ATCC MYA-4605 / CBS 113480</strain>
    </source>
</reference>
<dbReference type="OrthoDB" id="10248252at2759"/>
<dbReference type="InterPro" id="IPR001680">
    <property type="entry name" value="WD40_rpt"/>
</dbReference>
<feature type="compositionally biased region" description="Basic and acidic residues" evidence="3">
    <location>
        <begin position="58"/>
        <end position="71"/>
    </location>
</feature>
<keyword evidence="5" id="KW-1185">Reference proteome</keyword>
<dbReference type="Pfam" id="PF00400">
    <property type="entry name" value="WD40"/>
    <property type="match status" value="2"/>
</dbReference>
<dbReference type="AlphaFoldDB" id="C5FP59"/>
<evidence type="ECO:0000256" key="1">
    <source>
        <dbReference type="ARBA" id="ARBA00009890"/>
    </source>
</evidence>
<dbReference type="RefSeq" id="XP_002846457.1">
    <property type="nucleotide sequence ID" value="XM_002846411.1"/>
</dbReference>
<dbReference type="PANTHER" id="PTHR19842:SF2">
    <property type="entry name" value="WD REPEAT PROTEIN (AFU_ORTHOLOGUE AFUA_5G04300)"/>
    <property type="match status" value="1"/>
</dbReference>
<feature type="region of interest" description="Disordered" evidence="3">
    <location>
        <begin position="1044"/>
        <end position="1070"/>
    </location>
</feature>
<evidence type="ECO:0000313" key="5">
    <source>
        <dbReference type="Proteomes" id="UP000002035"/>
    </source>
</evidence>
<dbReference type="GO" id="GO:0031932">
    <property type="term" value="C:TORC2 complex"/>
    <property type="evidence" value="ECO:0007669"/>
    <property type="project" value="InterPro"/>
</dbReference>
<feature type="compositionally biased region" description="Low complexity" evidence="3">
    <location>
        <begin position="168"/>
        <end position="182"/>
    </location>
</feature>
<dbReference type="SUPFAM" id="SSF50978">
    <property type="entry name" value="WD40 repeat-like"/>
    <property type="match status" value="1"/>
</dbReference>
<dbReference type="PROSITE" id="PS50082">
    <property type="entry name" value="WD_REPEATS_2"/>
    <property type="match status" value="1"/>
</dbReference>
<dbReference type="GO" id="GO:0031931">
    <property type="term" value="C:TORC1 complex"/>
    <property type="evidence" value="ECO:0007669"/>
    <property type="project" value="InterPro"/>
</dbReference>
<evidence type="ECO:0000256" key="2">
    <source>
        <dbReference type="PROSITE-ProRule" id="PRU00221"/>
    </source>
</evidence>